<feature type="domain" description="N-acetyltransferase" evidence="1">
    <location>
        <begin position="62"/>
        <end position="217"/>
    </location>
</feature>
<dbReference type="EMBL" id="JAPQKO010000003">
    <property type="protein sequence ID" value="KAJ5172058.1"/>
    <property type="molecule type" value="Genomic_DNA"/>
</dbReference>
<dbReference type="PANTHER" id="PTHR42791:SF2">
    <property type="entry name" value="N-ACETYLTRANSFERASE DOMAIN-CONTAINING PROTEIN"/>
    <property type="match status" value="1"/>
</dbReference>
<dbReference type="Gene3D" id="3.40.630.30">
    <property type="match status" value="1"/>
</dbReference>
<proteinExistence type="predicted"/>
<dbReference type="GO" id="GO:0016747">
    <property type="term" value="F:acyltransferase activity, transferring groups other than amino-acyl groups"/>
    <property type="evidence" value="ECO:0007669"/>
    <property type="project" value="InterPro"/>
</dbReference>
<evidence type="ECO:0000313" key="3">
    <source>
        <dbReference type="Proteomes" id="UP001146351"/>
    </source>
</evidence>
<dbReference type="AlphaFoldDB" id="A0A9W9LRD2"/>
<reference evidence="2" key="1">
    <citation type="submission" date="2022-11" db="EMBL/GenBank/DDBJ databases">
        <authorList>
            <person name="Petersen C."/>
        </authorList>
    </citation>
    <scope>NUCLEOTIDE SEQUENCE</scope>
    <source>
        <strain evidence="2">IBT 21917</strain>
    </source>
</reference>
<dbReference type="Proteomes" id="UP001146351">
    <property type="component" value="Unassembled WGS sequence"/>
</dbReference>
<dbReference type="InterPro" id="IPR016181">
    <property type="entry name" value="Acyl_CoA_acyltransferase"/>
</dbReference>
<sequence>MHYQIEYASETDAPGLGKTNALAFAGGSVFNNVFPGSSSSALMTHKARYAMKHLADPTTHVLKVIDPPTGEIVGYGRWHIPTALTGTSVPALSTQGQAAAQDPLHCAPRPMNEALFAAFRDMLKSGRARHTTEKDMMLDLLATHPDYQGRGVGTALLRWGMDQADAWQVRIYLESTPKGYPMYTKHGWRPVEEVTIDFSQNGGEGSEKFVIMIRDPVPVA</sequence>
<protein>
    <recommendedName>
        <fullName evidence="1">N-acetyltransferase domain-containing protein</fullName>
    </recommendedName>
</protein>
<keyword evidence="3" id="KW-1185">Reference proteome</keyword>
<reference evidence="2" key="2">
    <citation type="journal article" date="2023" name="IMA Fungus">
        <title>Comparative genomic study of the Penicillium genus elucidates a diverse pangenome and 15 lateral gene transfer events.</title>
        <authorList>
            <person name="Petersen C."/>
            <person name="Sorensen T."/>
            <person name="Nielsen M.R."/>
            <person name="Sondergaard T.E."/>
            <person name="Sorensen J.L."/>
            <person name="Fitzpatrick D.A."/>
            <person name="Frisvad J.C."/>
            <person name="Nielsen K.L."/>
        </authorList>
    </citation>
    <scope>NUCLEOTIDE SEQUENCE</scope>
    <source>
        <strain evidence="2">IBT 21917</strain>
    </source>
</reference>
<organism evidence="2 3">
    <name type="scientific">Penicillium capsulatum</name>
    <dbReference type="NCBI Taxonomy" id="69766"/>
    <lineage>
        <taxon>Eukaryota</taxon>
        <taxon>Fungi</taxon>
        <taxon>Dikarya</taxon>
        <taxon>Ascomycota</taxon>
        <taxon>Pezizomycotina</taxon>
        <taxon>Eurotiomycetes</taxon>
        <taxon>Eurotiomycetidae</taxon>
        <taxon>Eurotiales</taxon>
        <taxon>Aspergillaceae</taxon>
        <taxon>Penicillium</taxon>
    </lineage>
</organism>
<evidence type="ECO:0000259" key="1">
    <source>
        <dbReference type="PROSITE" id="PS51186"/>
    </source>
</evidence>
<comment type="caution">
    <text evidence="2">The sequence shown here is derived from an EMBL/GenBank/DDBJ whole genome shotgun (WGS) entry which is preliminary data.</text>
</comment>
<dbReference type="SUPFAM" id="SSF55729">
    <property type="entry name" value="Acyl-CoA N-acyltransferases (Nat)"/>
    <property type="match status" value="1"/>
</dbReference>
<dbReference type="InterPro" id="IPR000182">
    <property type="entry name" value="GNAT_dom"/>
</dbReference>
<accession>A0A9W9LRD2</accession>
<dbReference type="PROSITE" id="PS51186">
    <property type="entry name" value="GNAT"/>
    <property type="match status" value="1"/>
</dbReference>
<gene>
    <name evidence="2" type="ORF">N7492_004651</name>
</gene>
<name>A0A9W9LRD2_9EURO</name>
<dbReference type="OrthoDB" id="410198at2759"/>
<dbReference type="PANTHER" id="PTHR42791">
    <property type="entry name" value="GNAT FAMILY ACETYLTRANSFERASE"/>
    <property type="match status" value="1"/>
</dbReference>
<dbReference type="Pfam" id="PF13508">
    <property type="entry name" value="Acetyltransf_7"/>
    <property type="match status" value="1"/>
</dbReference>
<dbReference type="InterPro" id="IPR052523">
    <property type="entry name" value="Trichothecene_AcTrans"/>
</dbReference>
<dbReference type="CDD" id="cd04301">
    <property type="entry name" value="NAT_SF"/>
    <property type="match status" value="1"/>
</dbReference>
<evidence type="ECO:0000313" key="2">
    <source>
        <dbReference type="EMBL" id="KAJ5172058.1"/>
    </source>
</evidence>